<keyword evidence="6 7" id="KW-0472">Membrane</keyword>
<dbReference type="SMART" id="SM00014">
    <property type="entry name" value="acidPPc"/>
    <property type="match status" value="1"/>
</dbReference>
<keyword evidence="3 7" id="KW-0812">Transmembrane</keyword>
<dbReference type="PANTHER" id="PTHR14969">
    <property type="entry name" value="SPHINGOSINE-1-PHOSPHATE PHOSPHOHYDROLASE"/>
    <property type="match status" value="1"/>
</dbReference>
<keyword evidence="2" id="KW-1003">Cell membrane</keyword>
<evidence type="ECO:0000313" key="9">
    <source>
        <dbReference type="EMBL" id="RGS42870.1"/>
    </source>
</evidence>
<sequence length="170" mass="18458">MWEIEVLDALQNIHTPWLDKIMVAITSLGNAGILWIVMAAVLLIIPRTRKVGICMAIALVLDLLMTNCLLKNLVARTRPYDVANFTDLIVKKPTDYSFPSGHTAASFAAVTALFMSRKKLLGAISCVIAILIAFSRMYLYVHFPTDIIGGIVVGVAAGVAAGFILRAIDK</sequence>
<evidence type="ECO:0000256" key="2">
    <source>
        <dbReference type="ARBA" id="ARBA00022475"/>
    </source>
</evidence>
<dbReference type="GO" id="GO:0005886">
    <property type="term" value="C:plasma membrane"/>
    <property type="evidence" value="ECO:0007669"/>
    <property type="project" value="UniProtKB-SubCell"/>
</dbReference>
<dbReference type="Gene3D" id="1.20.144.10">
    <property type="entry name" value="Phosphatidic acid phosphatase type 2/haloperoxidase"/>
    <property type="match status" value="2"/>
</dbReference>
<comment type="caution">
    <text evidence="9">The sequence shown here is derived from an EMBL/GenBank/DDBJ whole genome shotgun (WGS) entry which is preliminary data.</text>
</comment>
<dbReference type="Proteomes" id="UP000283295">
    <property type="component" value="Unassembled WGS sequence"/>
</dbReference>
<accession>A0A412IRZ2</accession>
<evidence type="ECO:0000256" key="3">
    <source>
        <dbReference type="ARBA" id="ARBA00022692"/>
    </source>
</evidence>
<protein>
    <submittedName>
        <fullName evidence="9">PAP2 family protein</fullName>
    </submittedName>
</protein>
<feature type="transmembrane region" description="Helical" evidence="7">
    <location>
        <begin position="147"/>
        <end position="168"/>
    </location>
</feature>
<evidence type="ECO:0000313" key="10">
    <source>
        <dbReference type="Proteomes" id="UP000283295"/>
    </source>
</evidence>
<evidence type="ECO:0000259" key="8">
    <source>
        <dbReference type="SMART" id="SM00014"/>
    </source>
</evidence>
<evidence type="ECO:0000256" key="4">
    <source>
        <dbReference type="ARBA" id="ARBA00022801"/>
    </source>
</evidence>
<feature type="domain" description="Phosphatidic acid phosphatase type 2/haloperoxidase" evidence="8">
    <location>
        <begin position="51"/>
        <end position="162"/>
    </location>
</feature>
<gene>
    <name evidence="9" type="ORF">DWX94_07080</name>
</gene>
<comment type="subcellular location">
    <subcellularLocation>
        <location evidence="1">Cell membrane</location>
        <topology evidence="1">Multi-pass membrane protein</topology>
    </subcellularLocation>
</comment>
<keyword evidence="5 7" id="KW-1133">Transmembrane helix</keyword>
<dbReference type="InterPro" id="IPR000326">
    <property type="entry name" value="PAP2/HPO"/>
</dbReference>
<evidence type="ECO:0000256" key="6">
    <source>
        <dbReference type="ARBA" id="ARBA00023136"/>
    </source>
</evidence>
<keyword evidence="4" id="KW-0378">Hydrolase</keyword>
<reference evidence="9 10" key="1">
    <citation type="submission" date="2018-08" db="EMBL/GenBank/DDBJ databases">
        <title>A genome reference for cultivated species of the human gut microbiota.</title>
        <authorList>
            <person name="Zou Y."/>
            <person name="Xue W."/>
            <person name="Luo G."/>
        </authorList>
    </citation>
    <scope>NUCLEOTIDE SEQUENCE [LARGE SCALE GENOMIC DNA]</scope>
    <source>
        <strain evidence="9 10">AF22-21</strain>
    </source>
</reference>
<proteinExistence type="predicted"/>
<dbReference type="GO" id="GO:0016787">
    <property type="term" value="F:hydrolase activity"/>
    <property type="evidence" value="ECO:0007669"/>
    <property type="project" value="UniProtKB-KW"/>
</dbReference>
<evidence type="ECO:0000256" key="5">
    <source>
        <dbReference type="ARBA" id="ARBA00022989"/>
    </source>
</evidence>
<dbReference type="PANTHER" id="PTHR14969:SF62">
    <property type="entry name" value="DECAPRENYLPHOSPHORYL-5-PHOSPHORIBOSE PHOSPHATASE RV3807C-RELATED"/>
    <property type="match status" value="1"/>
</dbReference>
<evidence type="ECO:0000256" key="1">
    <source>
        <dbReference type="ARBA" id="ARBA00004651"/>
    </source>
</evidence>
<feature type="transmembrane region" description="Helical" evidence="7">
    <location>
        <begin position="120"/>
        <end position="141"/>
    </location>
</feature>
<dbReference type="AlphaFoldDB" id="A0A412IRZ2"/>
<dbReference type="InterPro" id="IPR036938">
    <property type="entry name" value="PAP2/HPO_sf"/>
</dbReference>
<feature type="transmembrane region" description="Helical" evidence="7">
    <location>
        <begin position="21"/>
        <end position="45"/>
    </location>
</feature>
<dbReference type="SUPFAM" id="SSF48317">
    <property type="entry name" value="Acid phosphatase/Vanadium-dependent haloperoxidase"/>
    <property type="match status" value="1"/>
</dbReference>
<dbReference type="EMBL" id="QRVK01000014">
    <property type="protein sequence ID" value="RGS42870.1"/>
    <property type="molecule type" value="Genomic_DNA"/>
</dbReference>
<dbReference type="CDD" id="cd03392">
    <property type="entry name" value="PAP2_like_2"/>
    <property type="match status" value="1"/>
</dbReference>
<evidence type="ECO:0000256" key="7">
    <source>
        <dbReference type="SAM" id="Phobius"/>
    </source>
</evidence>
<name>A0A412IRZ2_9FIRM</name>
<organism evidence="9 10">
    <name type="scientific">Coprococcus eutactus</name>
    <dbReference type="NCBI Taxonomy" id="33043"/>
    <lineage>
        <taxon>Bacteria</taxon>
        <taxon>Bacillati</taxon>
        <taxon>Bacillota</taxon>
        <taxon>Clostridia</taxon>
        <taxon>Lachnospirales</taxon>
        <taxon>Lachnospiraceae</taxon>
        <taxon>Coprococcus</taxon>
    </lineage>
</organism>
<dbReference type="OrthoDB" id="9789113at2"/>
<dbReference type="Pfam" id="PF01569">
    <property type="entry name" value="PAP2"/>
    <property type="match status" value="1"/>
</dbReference>